<dbReference type="Proteomes" id="UP001161247">
    <property type="component" value="Chromosome 4"/>
</dbReference>
<dbReference type="PANTHER" id="PTHR15503">
    <property type="entry name" value="LDOC1 RELATED"/>
    <property type="match status" value="1"/>
</dbReference>
<evidence type="ECO:0000313" key="1">
    <source>
        <dbReference type="EMBL" id="CAI9102155.1"/>
    </source>
</evidence>
<gene>
    <name evidence="1" type="ORF">OLC1_LOCUS11560</name>
</gene>
<dbReference type="InterPro" id="IPR032567">
    <property type="entry name" value="RTL1-rel"/>
</dbReference>
<organism evidence="1 2">
    <name type="scientific">Oldenlandia corymbosa var. corymbosa</name>
    <dbReference type="NCBI Taxonomy" id="529605"/>
    <lineage>
        <taxon>Eukaryota</taxon>
        <taxon>Viridiplantae</taxon>
        <taxon>Streptophyta</taxon>
        <taxon>Embryophyta</taxon>
        <taxon>Tracheophyta</taxon>
        <taxon>Spermatophyta</taxon>
        <taxon>Magnoliopsida</taxon>
        <taxon>eudicotyledons</taxon>
        <taxon>Gunneridae</taxon>
        <taxon>Pentapetalae</taxon>
        <taxon>asterids</taxon>
        <taxon>lamiids</taxon>
        <taxon>Gentianales</taxon>
        <taxon>Rubiaceae</taxon>
        <taxon>Rubioideae</taxon>
        <taxon>Spermacoceae</taxon>
        <taxon>Hedyotis-Oldenlandia complex</taxon>
        <taxon>Oldenlandia</taxon>
    </lineage>
</organism>
<dbReference type="InterPro" id="IPR021109">
    <property type="entry name" value="Peptidase_aspartic_dom_sf"/>
</dbReference>
<accession>A0AAV1D351</accession>
<keyword evidence="2" id="KW-1185">Reference proteome</keyword>
<dbReference type="AlphaFoldDB" id="A0AAV1D351"/>
<evidence type="ECO:0000313" key="2">
    <source>
        <dbReference type="Proteomes" id="UP001161247"/>
    </source>
</evidence>
<name>A0AAV1D351_OLDCO</name>
<proteinExistence type="predicted"/>
<reference evidence="1" key="1">
    <citation type="submission" date="2023-03" db="EMBL/GenBank/DDBJ databases">
        <authorList>
            <person name="Julca I."/>
        </authorList>
    </citation>
    <scope>NUCLEOTIDE SEQUENCE</scope>
</reference>
<dbReference type="PANTHER" id="PTHR15503:SF40">
    <property type="match status" value="1"/>
</dbReference>
<dbReference type="EMBL" id="OX459121">
    <property type="protein sequence ID" value="CAI9102155.1"/>
    <property type="molecule type" value="Genomic_DNA"/>
</dbReference>
<dbReference type="Gene3D" id="2.40.70.10">
    <property type="entry name" value="Acid Proteases"/>
    <property type="match status" value="1"/>
</dbReference>
<sequence length="605" mass="67827">MGKGARNKNQAPTHTKEVHETLTNTITSFLGPVSNMSLRLDEISSTVNGLVNISKNMDEASGRTTTAKSVIAVDSKRDIVGEFRNLRQTTTVAEYREKFEELRDWMVKIDYGLSEGYLIYSFLTGLNQEIKCSIGSHKPESLYHAYDLARIQEISIEKRKDKETKETVVKDKLKSSRKIDPSYYRKQAQAFLIPGNPLDFLPLVHDIDNQAFITEKRARNKNQAPAQAKEVNGIALKGEEAKLGTLTNTIKGLLGDVKNMSQRLDEISSTVNGLVNCSKNVDAASGKSTIAEPGIAVDPELYIVREFHDLKQITSVADYQEKFEKLRDLIVQMNYGLSEGYLISCFLSGLKQEIKQSVVNREPRTLFSAFNLARIQETALEEMTDEETRDKLMKEKLKSLGRDEPNLQCKQVSMFISRDDPLKIRAFVGEKKVTILISTGMEYSYIDTSLAITAGCKIEEAEPLRVNFLKLGYQAVSRFRCPKLEWTMQGHKFEAEMRVVEIKGACDIVLGADWVHKNTPLAFTTDGILLKKDGEAIVLLNKSKSTKLLTSRMLVFGSDGIFIKEGEKVTPISSTYMGLESMNGFKGMLSSLDYLISMPADGFFD</sequence>
<dbReference type="CDD" id="cd00303">
    <property type="entry name" value="retropepsin_like"/>
    <property type="match status" value="1"/>
</dbReference>
<protein>
    <submittedName>
        <fullName evidence="1">OLC1v1000377C1</fullName>
    </submittedName>
</protein>
<dbReference type="Pfam" id="PF08284">
    <property type="entry name" value="RVP_2"/>
    <property type="match status" value="1"/>
</dbReference>